<evidence type="ECO:0000256" key="2">
    <source>
        <dbReference type="SAM" id="MobiDB-lite"/>
    </source>
</evidence>
<reference evidence="3" key="2">
    <citation type="submission" date="2025-08" db="UniProtKB">
        <authorList>
            <consortium name="Ensembl"/>
        </authorList>
    </citation>
    <scope>IDENTIFICATION</scope>
</reference>
<feature type="compositionally biased region" description="Polar residues" evidence="2">
    <location>
        <begin position="20"/>
        <end position="32"/>
    </location>
</feature>
<dbReference type="AlphaFoldDB" id="A0A672FRW3"/>
<protein>
    <submittedName>
        <fullName evidence="3">Uncharacterized protein</fullName>
    </submittedName>
</protein>
<reference evidence="3" key="3">
    <citation type="submission" date="2025-09" db="UniProtKB">
        <authorList>
            <consortium name="Ensembl"/>
        </authorList>
    </citation>
    <scope>IDENTIFICATION</scope>
</reference>
<dbReference type="PANTHER" id="PTHR14581">
    <property type="match status" value="1"/>
</dbReference>
<reference evidence="3" key="1">
    <citation type="submission" date="2019-06" db="EMBL/GenBank/DDBJ databases">
        <authorList>
            <consortium name="Wellcome Sanger Institute Data Sharing"/>
        </authorList>
    </citation>
    <scope>NUCLEOTIDE SEQUENCE [LARGE SCALE GENOMIC DNA]</scope>
</reference>
<feature type="region of interest" description="Disordered" evidence="2">
    <location>
        <begin position="19"/>
        <end position="54"/>
    </location>
</feature>
<dbReference type="Proteomes" id="UP000472267">
    <property type="component" value="Chromosome 22"/>
</dbReference>
<dbReference type="InParanoid" id="A0A672FRW3"/>
<keyword evidence="4" id="KW-1185">Reference proteome</keyword>
<dbReference type="OMA" id="CRRNMKI"/>
<name>A0A672FRW3_SALFA</name>
<evidence type="ECO:0000313" key="3">
    <source>
        <dbReference type="Ensembl" id="ENSSFAP00005009621.1"/>
    </source>
</evidence>
<sequence>MTERPKWWRAFLPKWKTVGSKDSGSVTTSGSDPNAKPRDPSAAGAKSSTDQALNQQDSYNSHDVFLDDTFDDSHLESIFNEQTSIRKFKISRSGRFKDKHRIRSTLPTPKDFYEGVHGLIMQYV</sequence>
<accession>A0A672FRW3</accession>
<comment type="similarity">
    <text evidence="1">Belongs to the PRR15 family.</text>
</comment>
<organism evidence="3 4">
    <name type="scientific">Salarias fasciatus</name>
    <name type="common">Jewelled blenny</name>
    <name type="synonym">Blennius fasciatus</name>
    <dbReference type="NCBI Taxonomy" id="181472"/>
    <lineage>
        <taxon>Eukaryota</taxon>
        <taxon>Metazoa</taxon>
        <taxon>Chordata</taxon>
        <taxon>Craniata</taxon>
        <taxon>Vertebrata</taxon>
        <taxon>Euteleostomi</taxon>
        <taxon>Actinopterygii</taxon>
        <taxon>Neopterygii</taxon>
        <taxon>Teleostei</taxon>
        <taxon>Neoteleostei</taxon>
        <taxon>Acanthomorphata</taxon>
        <taxon>Ovalentaria</taxon>
        <taxon>Blenniimorphae</taxon>
        <taxon>Blenniiformes</taxon>
        <taxon>Blennioidei</taxon>
        <taxon>Blenniidae</taxon>
        <taxon>Salariinae</taxon>
        <taxon>Salarias</taxon>
    </lineage>
</organism>
<dbReference type="InterPro" id="IPR028237">
    <property type="entry name" value="PRR15"/>
</dbReference>
<evidence type="ECO:0000256" key="1">
    <source>
        <dbReference type="ARBA" id="ARBA00010096"/>
    </source>
</evidence>
<dbReference type="Ensembl" id="ENSSFAT00005010064.1">
    <property type="protein sequence ID" value="ENSSFAP00005009621.1"/>
    <property type="gene ID" value="ENSSFAG00005005498.1"/>
</dbReference>
<proteinExistence type="inferred from homology"/>
<dbReference type="PANTHER" id="PTHR14581:SF4">
    <property type="entry name" value="PROLINE-RICH PROTEIN 15"/>
    <property type="match status" value="1"/>
</dbReference>
<dbReference type="Pfam" id="PF15321">
    <property type="entry name" value="ATAD4"/>
    <property type="match status" value="1"/>
</dbReference>
<evidence type="ECO:0000313" key="4">
    <source>
        <dbReference type="Proteomes" id="UP000472267"/>
    </source>
</evidence>